<dbReference type="InterPro" id="IPR043128">
    <property type="entry name" value="Rev_trsase/Diguanyl_cyclase"/>
</dbReference>
<dbReference type="Pfam" id="PF00990">
    <property type="entry name" value="GGDEF"/>
    <property type="match status" value="1"/>
</dbReference>
<dbReference type="SMART" id="SM00267">
    <property type="entry name" value="GGDEF"/>
    <property type="match status" value="1"/>
</dbReference>
<dbReference type="OrthoDB" id="9804747at2"/>
<dbReference type="EMBL" id="FOJI01000001">
    <property type="protein sequence ID" value="SEV81318.1"/>
    <property type="molecule type" value="Genomic_DNA"/>
</dbReference>
<name>A0A1I0M257_9FIRM</name>
<dbReference type="PROSITE" id="PS50887">
    <property type="entry name" value="GGDEF"/>
    <property type="match status" value="1"/>
</dbReference>
<feature type="domain" description="HD-GYP" evidence="2">
    <location>
        <begin position="31"/>
        <end position="226"/>
    </location>
</feature>
<accession>A0A1I0M257</accession>
<dbReference type="CDD" id="cd01949">
    <property type="entry name" value="GGDEF"/>
    <property type="match status" value="1"/>
</dbReference>
<dbReference type="AlphaFoldDB" id="A0A1I0M257"/>
<dbReference type="SUPFAM" id="SSF55073">
    <property type="entry name" value="Nucleotide cyclase"/>
    <property type="match status" value="1"/>
</dbReference>
<dbReference type="InterPro" id="IPR029787">
    <property type="entry name" value="Nucleotide_cyclase"/>
</dbReference>
<proteinExistence type="predicted"/>
<dbReference type="Proteomes" id="UP000199701">
    <property type="component" value="Unassembled WGS sequence"/>
</dbReference>
<feature type="domain" description="GGDEF" evidence="1">
    <location>
        <begin position="283"/>
        <end position="416"/>
    </location>
</feature>
<organism evidence="3 4">
    <name type="scientific">[Clostridium] fimetarium</name>
    <dbReference type="NCBI Taxonomy" id="99656"/>
    <lineage>
        <taxon>Bacteria</taxon>
        <taxon>Bacillati</taxon>
        <taxon>Bacillota</taxon>
        <taxon>Clostridia</taxon>
        <taxon>Lachnospirales</taxon>
        <taxon>Lachnospiraceae</taxon>
    </lineage>
</organism>
<dbReference type="Gene3D" id="3.30.70.270">
    <property type="match status" value="1"/>
</dbReference>
<dbReference type="NCBIfam" id="TIGR00254">
    <property type="entry name" value="GGDEF"/>
    <property type="match status" value="1"/>
</dbReference>
<keyword evidence="4" id="KW-1185">Reference proteome</keyword>
<dbReference type="Pfam" id="PF13487">
    <property type="entry name" value="HD_5"/>
    <property type="match status" value="1"/>
</dbReference>
<sequence length="564" mass="64408">MEDVRSYNELLGNEKLEQNMQQKLKQRVKEVENNSLQTMATIAHTIDAKDSYKNGHSERVAKYSVEIGRRIGIKGNELSNLYYVALLHDIGSIGIPDAIIGKPSSLTLEEYEIIKTHTLIGDNILKGIDIFPKLRDGARSHHEHFDGKGYPDGLKREEIPMNARIIGMADAYDAMVSNRSYRKEYTFTEVKKEIFRCRETQFDPLVADILLEMLDEGFNISIDTKQQVEDFDSTSDNILILQRLMKDYAQDTYNNIYKDTLTNVWNRDYIKKYVDGYLSTPLNRGIMFMLDLDNFKSVNDIYGHSAGDNIIINLANTMKEIIGDIGIISRIGGDEFVVFFPNEDDNDYIRIIAEKIINAVKSKIGPTRKGCGVSVSIGIAQSDIAINSFEKLFDNADKALYYVKEHGKGHCHTYDDREFSLHNDRGVEADVLYLKKKLEEDGIISGAYRVGYDGFTKIYQFVSRSMERTEQNGILVLYTIFETNGNLLDSAVLAECMITLETAIVKSIRKGDVTTRYSDYQQLVMILDADKHNGRLVARRIYDIFKQNFGEKIEIKFEITDIRT</sequence>
<evidence type="ECO:0000313" key="4">
    <source>
        <dbReference type="Proteomes" id="UP000199701"/>
    </source>
</evidence>
<dbReference type="SUPFAM" id="SSF109604">
    <property type="entry name" value="HD-domain/PDEase-like"/>
    <property type="match status" value="1"/>
</dbReference>
<dbReference type="InterPro" id="IPR037522">
    <property type="entry name" value="HD_GYP_dom"/>
</dbReference>
<dbReference type="CDD" id="cd00077">
    <property type="entry name" value="HDc"/>
    <property type="match status" value="1"/>
</dbReference>
<dbReference type="PANTHER" id="PTHR43155">
    <property type="entry name" value="CYCLIC DI-GMP PHOSPHODIESTERASE PA4108-RELATED"/>
    <property type="match status" value="1"/>
</dbReference>
<reference evidence="3 4" key="1">
    <citation type="submission" date="2016-10" db="EMBL/GenBank/DDBJ databases">
        <authorList>
            <person name="de Groot N.N."/>
        </authorList>
    </citation>
    <scope>NUCLEOTIDE SEQUENCE [LARGE SCALE GENOMIC DNA]</scope>
    <source>
        <strain evidence="3 4">DSM 9179</strain>
    </source>
</reference>
<evidence type="ECO:0000259" key="2">
    <source>
        <dbReference type="PROSITE" id="PS51832"/>
    </source>
</evidence>
<dbReference type="RefSeq" id="WP_092449313.1">
    <property type="nucleotide sequence ID" value="NZ_FOJI01000001.1"/>
</dbReference>
<dbReference type="SMART" id="SM00471">
    <property type="entry name" value="HDc"/>
    <property type="match status" value="1"/>
</dbReference>
<dbReference type="PROSITE" id="PS51832">
    <property type="entry name" value="HD_GYP"/>
    <property type="match status" value="1"/>
</dbReference>
<evidence type="ECO:0000259" key="1">
    <source>
        <dbReference type="PROSITE" id="PS50887"/>
    </source>
</evidence>
<gene>
    <name evidence="3" type="ORF">SAMN05421659_1018</name>
</gene>
<dbReference type="InterPro" id="IPR003607">
    <property type="entry name" value="HD/PDEase_dom"/>
</dbReference>
<dbReference type="STRING" id="99656.SAMN05421659_1018"/>
<evidence type="ECO:0000313" key="3">
    <source>
        <dbReference type="EMBL" id="SEV81318.1"/>
    </source>
</evidence>
<dbReference type="Gene3D" id="1.10.3210.10">
    <property type="entry name" value="Hypothetical protein af1432"/>
    <property type="match status" value="1"/>
</dbReference>
<protein>
    <submittedName>
        <fullName evidence="3">Diguanylate cyclase (GGDEF) domain-containing protein</fullName>
    </submittedName>
</protein>
<dbReference type="InterPro" id="IPR000160">
    <property type="entry name" value="GGDEF_dom"/>
</dbReference>